<dbReference type="OrthoDB" id="436951at2759"/>
<organism evidence="1 2">
    <name type="scientific">Symbiodinium natans</name>
    <dbReference type="NCBI Taxonomy" id="878477"/>
    <lineage>
        <taxon>Eukaryota</taxon>
        <taxon>Sar</taxon>
        <taxon>Alveolata</taxon>
        <taxon>Dinophyceae</taxon>
        <taxon>Suessiales</taxon>
        <taxon>Symbiodiniaceae</taxon>
        <taxon>Symbiodinium</taxon>
    </lineage>
</organism>
<evidence type="ECO:0000313" key="2">
    <source>
        <dbReference type="Proteomes" id="UP000604046"/>
    </source>
</evidence>
<gene>
    <name evidence="1" type="ORF">SNAT2548_LOCUS15604</name>
</gene>
<accession>A0A812N9N8</accession>
<keyword evidence="2" id="KW-1185">Reference proteome</keyword>
<dbReference type="AlphaFoldDB" id="A0A812N9N8"/>
<sequence length="551" mass="60270">MFGLRGLRASIRSKRLCKDTAASRLLDALTATQNPQSDVLIEASLCVNELSKSAKDVGTEKWESIAQHFVPNLAKMSARNLTMLVNALSHARVRQEIWFSEALTALDMVPKKGYSAQDLCVLLSSMVRLSCHDGSFVQRLLEEECPRRVLELEPRGIAGFAHAVTRLGGTGAESLVQALLPKMRSFLSEGVLLPLEMALAIDALSRFGDGGEPLVHGTSQLPRWADEATSDLEDGLCAQKGVSRLKPLEVVMVISALSRRGFVGADLAAALSSAVAAHLAKWPPEELCIVVHSAARLDLRLDLPLVDGGKAPLMSILDVVSDSKDGHFLKECSPDHLALLLHGLAKLLVQPPTALWKFVLETRITRITSPGSSVHHLLRPTAIRLSLAAAKADFKHELLRDVLQHAIFAGPLESLSDDAFAAIVYALMHPFYCRRRFLLELLMHVASFRHVGTQSLALQIRLGLVHFMFCTNSSRMPSSTQIHLLSKVEVKTSEKAEWSRSLRSRPSALQSDVHFQLNAITGSATEAAVGSEVLLWPFCVDLLWPRVENAS</sequence>
<dbReference type="Proteomes" id="UP000604046">
    <property type="component" value="Unassembled WGS sequence"/>
</dbReference>
<proteinExistence type="predicted"/>
<evidence type="ECO:0000313" key="1">
    <source>
        <dbReference type="EMBL" id="CAE7296349.1"/>
    </source>
</evidence>
<reference evidence="1" key="1">
    <citation type="submission" date="2021-02" db="EMBL/GenBank/DDBJ databases">
        <authorList>
            <person name="Dougan E. K."/>
            <person name="Rhodes N."/>
            <person name="Thang M."/>
            <person name="Chan C."/>
        </authorList>
    </citation>
    <scope>NUCLEOTIDE SEQUENCE</scope>
</reference>
<name>A0A812N9N8_9DINO</name>
<comment type="caution">
    <text evidence="1">The sequence shown here is derived from an EMBL/GenBank/DDBJ whole genome shotgun (WGS) entry which is preliminary data.</text>
</comment>
<dbReference type="EMBL" id="CAJNDS010002013">
    <property type="protein sequence ID" value="CAE7296349.1"/>
    <property type="molecule type" value="Genomic_DNA"/>
</dbReference>
<protein>
    <submittedName>
        <fullName evidence="1">Uncharacterized protein</fullName>
    </submittedName>
</protein>